<dbReference type="SMART" id="SM00822">
    <property type="entry name" value="PKS_KR"/>
    <property type="match status" value="1"/>
</dbReference>
<dbReference type="PRINTS" id="PR00081">
    <property type="entry name" value="GDHRDH"/>
</dbReference>
<dbReference type="Gene3D" id="3.40.50.720">
    <property type="entry name" value="NAD(P)-binding Rossmann-like Domain"/>
    <property type="match status" value="1"/>
</dbReference>
<keyword evidence="5" id="KW-1185">Reference proteome</keyword>
<dbReference type="InterPro" id="IPR002347">
    <property type="entry name" value="SDR_fam"/>
</dbReference>
<dbReference type="PROSITE" id="PS00061">
    <property type="entry name" value="ADH_SHORT"/>
    <property type="match status" value="1"/>
</dbReference>
<reference evidence="5" key="1">
    <citation type="submission" date="2016-10" db="EMBL/GenBank/DDBJ databases">
        <authorList>
            <person name="Varghese N."/>
            <person name="Submissions S."/>
        </authorList>
    </citation>
    <scope>NUCLEOTIDE SEQUENCE [LARGE SCALE GENOMIC DNA]</scope>
    <source>
        <strain evidence="5">DSM 21368</strain>
    </source>
</reference>
<dbReference type="PANTHER" id="PTHR42760:SF40">
    <property type="entry name" value="3-OXOACYL-[ACYL-CARRIER-PROTEIN] REDUCTASE, CHLOROPLASTIC"/>
    <property type="match status" value="1"/>
</dbReference>
<sequence length="241" mass="24645">MIVTGGGVGIGLGITRRFARAGARVAITTHSRPARGVVEALAADGIEVIGAQLDARDSAEVDRVVDDLTAQLGGLDVLVNNAGGLIARHPIAQMSDEHWHQVMTLNVTSVFYASRAALRHLGDGGRILTISSLAGKNGGGNGSAAYATAKSALDGFTRALAKEAAPAGITVNAIAPGLILDTPFHETFTPPEAQQHTIDGIPVGRAGYPDDVAAAAEFYARADSGFTTGTSLDLNGGAFFS</sequence>
<dbReference type="PRINTS" id="PR00080">
    <property type="entry name" value="SDRFAMILY"/>
</dbReference>
<evidence type="ECO:0000259" key="3">
    <source>
        <dbReference type="SMART" id="SM00822"/>
    </source>
</evidence>
<dbReference type="FunFam" id="3.40.50.720:FF:000084">
    <property type="entry name" value="Short-chain dehydrogenase reductase"/>
    <property type="match status" value="1"/>
</dbReference>
<dbReference type="PANTHER" id="PTHR42760">
    <property type="entry name" value="SHORT-CHAIN DEHYDROGENASES/REDUCTASES FAMILY MEMBER"/>
    <property type="match status" value="1"/>
</dbReference>
<comment type="similarity">
    <text evidence="1">Belongs to the short-chain dehydrogenases/reductases (SDR) family.</text>
</comment>
<proteinExistence type="inferred from homology"/>
<gene>
    <name evidence="4" type="ORF">SAMN04488554_1834</name>
</gene>
<dbReference type="InterPro" id="IPR020904">
    <property type="entry name" value="Sc_DH/Rdtase_CS"/>
</dbReference>
<dbReference type="GO" id="GO:0016616">
    <property type="term" value="F:oxidoreductase activity, acting on the CH-OH group of donors, NAD or NADP as acceptor"/>
    <property type="evidence" value="ECO:0007669"/>
    <property type="project" value="TreeGrafter"/>
</dbReference>
<dbReference type="GO" id="GO:0030497">
    <property type="term" value="P:fatty acid elongation"/>
    <property type="evidence" value="ECO:0007669"/>
    <property type="project" value="TreeGrafter"/>
</dbReference>
<dbReference type="AlphaFoldDB" id="A0A1H5H2D9"/>
<protein>
    <submittedName>
        <fullName evidence="4">3-oxoacyl-[acyl-carrier protein] reductase</fullName>
    </submittedName>
</protein>
<accession>A0A1H5H2D9</accession>
<dbReference type="InterPro" id="IPR057326">
    <property type="entry name" value="KR_dom"/>
</dbReference>
<dbReference type="Pfam" id="PF13561">
    <property type="entry name" value="adh_short_C2"/>
    <property type="match status" value="1"/>
</dbReference>
<organism evidence="4 5">
    <name type="scientific">Ruania alba</name>
    <dbReference type="NCBI Taxonomy" id="648782"/>
    <lineage>
        <taxon>Bacteria</taxon>
        <taxon>Bacillati</taxon>
        <taxon>Actinomycetota</taxon>
        <taxon>Actinomycetes</taxon>
        <taxon>Micrococcales</taxon>
        <taxon>Ruaniaceae</taxon>
        <taxon>Ruania</taxon>
    </lineage>
</organism>
<dbReference type="SUPFAM" id="SSF51735">
    <property type="entry name" value="NAD(P)-binding Rossmann-fold domains"/>
    <property type="match status" value="1"/>
</dbReference>
<dbReference type="InterPro" id="IPR036291">
    <property type="entry name" value="NAD(P)-bd_dom_sf"/>
</dbReference>
<keyword evidence="2" id="KW-0560">Oxidoreductase</keyword>
<dbReference type="CDD" id="cd05233">
    <property type="entry name" value="SDR_c"/>
    <property type="match status" value="1"/>
</dbReference>
<dbReference type="EMBL" id="FNTX01000001">
    <property type="protein sequence ID" value="SEE22127.1"/>
    <property type="molecule type" value="Genomic_DNA"/>
</dbReference>
<dbReference type="Proteomes" id="UP000199220">
    <property type="component" value="Unassembled WGS sequence"/>
</dbReference>
<evidence type="ECO:0000256" key="1">
    <source>
        <dbReference type="ARBA" id="ARBA00006484"/>
    </source>
</evidence>
<evidence type="ECO:0000313" key="5">
    <source>
        <dbReference type="Proteomes" id="UP000199220"/>
    </source>
</evidence>
<name>A0A1H5H2D9_9MICO</name>
<dbReference type="STRING" id="648782.SAMN04488554_1834"/>
<evidence type="ECO:0000256" key="2">
    <source>
        <dbReference type="ARBA" id="ARBA00023002"/>
    </source>
</evidence>
<evidence type="ECO:0000313" key="4">
    <source>
        <dbReference type="EMBL" id="SEE22127.1"/>
    </source>
</evidence>
<feature type="domain" description="Ketoreductase" evidence="3">
    <location>
        <begin position="2"/>
        <end position="182"/>
    </location>
</feature>